<feature type="binding site" evidence="5">
    <location>
        <position position="148"/>
    </location>
    <ligand>
        <name>substrate</name>
    </ligand>
</feature>
<gene>
    <name evidence="8" type="ORF">MCOR_18367</name>
</gene>
<organism evidence="8 9">
    <name type="scientific">Mytilus coruscus</name>
    <name type="common">Sea mussel</name>
    <dbReference type="NCBI Taxonomy" id="42192"/>
    <lineage>
        <taxon>Eukaryota</taxon>
        <taxon>Metazoa</taxon>
        <taxon>Spiralia</taxon>
        <taxon>Lophotrochozoa</taxon>
        <taxon>Mollusca</taxon>
        <taxon>Bivalvia</taxon>
        <taxon>Autobranchia</taxon>
        <taxon>Pteriomorphia</taxon>
        <taxon>Mytilida</taxon>
        <taxon>Mytiloidea</taxon>
        <taxon>Mytilidae</taxon>
        <taxon>Mytilinae</taxon>
        <taxon>Mytilus</taxon>
    </lineage>
</organism>
<dbReference type="EC" id="3.4.11.18" evidence="6"/>
<dbReference type="PRINTS" id="PR00599">
    <property type="entry name" value="MAPEPTIDASE"/>
</dbReference>
<feature type="binding site" evidence="5">
    <location>
        <position position="302"/>
    </location>
    <ligand>
        <name>a divalent metal cation</name>
        <dbReference type="ChEBI" id="CHEBI:60240"/>
        <label>2</label>
        <note>catalytic</note>
    </ligand>
</feature>
<evidence type="ECO:0000256" key="5">
    <source>
        <dbReference type="HAMAP-Rule" id="MF_03174"/>
    </source>
</evidence>
<keyword evidence="1 5" id="KW-0031">Aminopeptidase</keyword>
<feature type="binding site" evidence="5">
    <location>
        <position position="176"/>
    </location>
    <ligand>
        <name>a divalent metal cation</name>
        <dbReference type="ChEBI" id="CHEBI:60240"/>
        <label>2</label>
        <note>catalytic</note>
    </ligand>
</feature>
<dbReference type="CDD" id="cd01086">
    <property type="entry name" value="MetAP1"/>
    <property type="match status" value="1"/>
</dbReference>
<sequence length="317" mass="35008">MIKKLSYSVYRSLRTRFDISSTYNAAVTKALDRKFSLVLPQETTPFRTIPSHIQKPPYAETGHVAPKKIGADIEVKNENQIMGMRKAGRMARKILNQTAVCLKIGVTTDEIDSTVHQLCIENDVYPSPLNYKHFPKSVCTSINNVACHGIPDLRPLRDGDIINVDITVFCDGFHGDVSETYLIGNVDEKGRKLVHATELARDAAISVCKPGVEYCQIGKTISSVAETHGFTVVPAFIGHGIGEYFHCPPDIFHFAHESPEVMTEGVTFTIEPILSEGNDEVEILSDGWTAVMCDGSRTAQFEHTVLVTKDGVEILTK</sequence>
<feature type="binding site" evidence="5">
    <location>
        <position position="302"/>
    </location>
    <ligand>
        <name>a divalent metal cation</name>
        <dbReference type="ChEBI" id="CHEBI:60240"/>
        <label>1</label>
    </ligand>
</feature>
<keyword evidence="2 5" id="KW-0645">Protease</keyword>
<evidence type="ECO:0000313" key="8">
    <source>
        <dbReference type="EMBL" id="CAC5382547.1"/>
    </source>
</evidence>
<keyword evidence="9" id="KW-1185">Reference proteome</keyword>
<dbReference type="EMBL" id="CACVKT020003242">
    <property type="protein sequence ID" value="CAC5382547.1"/>
    <property type="molecule type" value="Genomic_DNA"/>
</dbReference>
<evidence type="ECO:0000313" key="9">
    <source>
        <dbReference type="Proteomes" id="UP000507470"/>
    </source>
</evidence>
<proteinExistence type="inferred from homology"/>
<dbReference type="GO" id="GO:0070006">
    <property type="term" value="F:metalloaminopeptidase activity"/>
    <property type="evidence" value="ECO:0007669"/>
    <property type="project" value="UniProtKB-UniRule"/>
</dbReference>
<evidence type="ECO:0000256" key="4">
    <source>
        <dbReference type="ARBA" id="ARBA00022801"/>
    </source>
</evidence>
<dbReference type="Gene3D" id="3.90.230.10">
    <property type="entry name" value="Creatinase/methionine aminopeptidase superfamily"/>
    <property type="match status" value="1"/>
</dbReference>
<evidence type="ECO:0000256" key="1">
    <source>
        <dbReference type="ARBA" id="ARBA00022438"/>
    </source>
</evidence>
<dbReference type="AlphaFoldDB" id="A0A6J8BJX8"/>
<feature type="binding site" evidence="5">
    <location>
        <position position="176"/>
    </location>
    <ligand>
        <name>a divalent metal cation</name>
        <dbReference type="ChEBI" id="CHEBI:60240"/>
        <label>1</label>
    </ligand>
</feature>
<accession>A0A6J8BJX8</accession>
<comment type="function">
    <text evidence="6">Cotranslationally removes the N-terminal methionine from nascent proteins. The N-terminal methionine is often cleaved when the second residue in the primary sequence is small and uncharged (Met-Ala-, Cys, Gly, Pro, Ser, Thr, or Val).</text>
</comment>
<dbReference type="GO" id="GO:0006508">
    <property type="term" value="P:proteolysis"/>
    <property type="evidence" value="ECO:0007669"/>
    <property type="project" value="UniProtKB-KW"/>
</dbReference>
<dbReference type="GO" id="GO:0046872">
    <property type="term" value="F:metal ion binding"/>
    <property type="evidence" value="ECO:0007669"/>
    <property type="project" value="UniProtKB-UniRule"/>
</dbReference>
<comment type="cofactor">
    <cofactor evidence="5">
        <name>Co(2+)</name>
        <dbReference type="ChEBI" id="CHEBI:48828"/>
    </cofactor>
    <cofactor evidence="5">
        <name>Zn(2+)</name>
        <dbReference type="ChEBI" id="CHEBI:29105"/>
    </cofactor>
    <cofactor evidence="5">
        <name>Mn(2+)</name>
        <dbReference type="ChEBI" id="CHEBI:29035"/>
    </cofactor>
    <cofactor evidence="5">
        <name>Fe(2+)</name>
        <dbReference type="ChEBI" id="CHEBI:29033"/>
    </cofactor>
    <text evidence="5">Binds 2 divalent metal cations per subunit. Has a high-affinity and a low affinity metal-binding site. The true nature of the physiological cofactor is under debate. The enzyme is active with cobalt, zinc, manganese or divalent iron ions. Most likely, methionine aminopeptidases function as mononuclear Fe(2+)-metalloproteases under physiological conditions, and the catalytically relevant metal-binding site has been assigned to the histidine-containing high-affinity site.</text>
</comment>
<feature type="binding site" evidence="5">
    <location>
        <position position="239"/>
    </location>
    <ligand>
        <name>a divalent metal cation</name>
        <dbReference type="ChEBI" id="CHEBI:60240"/>
        <label>2</label>
        <note>catalytic</note>
    </ligand>
</feature>
<evidence type="ECO:0000259" key="7">
    <source>
        <dbReference type="Pfam" id="PF00557"/>
    </source>
</evidence>
<dbReference type="InterPro" id="IPR036005">
    <property type="entry name" value="Creatinase/aminopeptidase-like"/>
</dbReference>
<dbReference type="PROSITE" id="PS00680">
    <property type="entry name" value="MAP_1"/>
    <property type="match status" value="1"/>
</dbReference>
<comment type="similarity">
    <text evidence="5">Belongs to the peptidase M24A family. Methionine aminopeptidase type 1 subfamily.</text>
</comment>
<feature type="binding site" evidence="5">
    <location>
        <position position="165"/>
    </location>
    <ligand>
        <name>a divalent metal cation</name>
        <dbReference type="ChEBI" id="CHEBI:60240"/>
        <label>1</label>
    </ligand>
</feature>
<dbReference type="GO" id="GO:0004239">
    <property type="term" value="F:initiator methionyl aminopeptidase activity"/>
    <property type="evidence" value="ECO:0007669"/>
    <property type="project" value="UniProtKB-UniRule"/>
</dbReference>
<protein>
    <recommendedName>
        <fullName evidence="6">Methionine aminopeptidase</fullName>
        <ecNumber evidence="6">3.4.11.18</ecNumber>
    </recommendedName>
</protein>
<name>A0A6J8BJX8_MYTCO</name>
<dbReference type="SUPFAM" id="SSF55920">
    <property type="entry name" value="Creatinase/aminopeptidase"/>
    <property type="match status" value="1"/>
</dbReference>
<dbReference type="HAMAP" id="MF_01974">
    <property type="entry name" value="MetAP_1"/>
    <property type="match status" value="1"/>
</dbReference>
<dbReference type="InterPro" id="IPR000994">
    <property type="entry name" value="Pept_M24"/>
</dbReference>
<feature type="domain" description="Peptidase M24" evidence="7">
    <location>
        <begin position="83"/>
        <end position="309"/>
    </location>
</feature>
<keyword evidence="3 5" id="KW-0479">Metal-binding</keyword>
<dbReference type="PANTHER" id="PTHR43330">
    <property type="entry name" value="METHIONINE AMINOPEPTIDASE"/>
    <property type="match status" value="1"/>
</dbReference>
<dbReference type="InterPro" id="IPR001714">
    <property type="entry name" value="Pept_M24_MAP"/>
</dbReference>
<dbReference type="PANTHER" id="PTHR43330:SF8">
    <property type="entry name" value="METHIONINE AMINOPEPTIDASE 1D, MITOCHONDRIAL"/>
    <property type="match status" value="1"/>
</dbReference>
<feature type="binding site" evidence="5">
    <location>
        <position position="246"/>
    </location>
    <ligand>
        <name>substrate</name>
    </ligand>
</feature>
<dbReference type="NCBIfam" id="TIGR00500">
    <property type="entry name" value="met_pdase_I"/>
    <property type="match status" value="1"/>
</dbReference>
<reference evidence="8 9" key="1">
    <citation type="submission" date="2020-06" db="EMBL/GenBank/DDBJ databases">
        <authorList>
            <person name="Li R."/>
            <person name="Bekaert M."/>
        </authorList>
    </citation>
    <scope>NUCLEOTIDE SEQUENCE [LARGE SCALE GENOMIC DNA]</scope>
    <source>
        <strain evidence="9">wild</strain>
    </source>
</reference>
<dbReference type="OrthoDB" id="3209743at2759"/>
<dbReference type="Proteomes" id="UP000507470">
    <property type="component" value="Unassembled WGS sequence"/>
</dbReference>
<keyword evidence="4 5" id="KW-0378">Hydrolase</keyword>
<evidence type="ECO:0000256" key="3">
    <source>
        <dbReference type="ARBA" id="ARBA00022723"/>
    </source>
</evidence>
<evidence type="ECO:0000256" key="2">
    <source>
        <dbReference type="ARBA" id="ARBA00022670"/>
    </source>
</evidence>
<feature type="binding site" evidence="5">
    <location>
        <position position="271"/>
    </location>
    <ligand>
        <name>a divalent metal cation</name>
        <dbReference type="ChEBI" id="CHEBI:60240"/>
        <label>2</label>
        <note>catalytic</note>
    </ligand>
</feature>
<evidence type="ECO:0000256" key="6">
    <source>
        <dbReference type="RuleBase" id="RU003653"/>
    </source>
</evidence>
<dbReference type="InterPro" id="IPR002467">
    <property type="entry name" value="Pept_M24A_MAP1"/>
</dbReference>
<dbReference type="Pfam" id="PF00557">
    <property type="entry name" value="Peptidase_M24"/>
    <property type="match status" value="1"/>
</dbReference>
<comment type="catalytic activity">
    <reaction evidence="5 6">
        <text>Release of N-terminal amino acids, preferentially methionine, from peptides and arylamides.</text>
        <dbReference type="EC" id="3.4.11.18"/>
    </reaction>
</comment>